<feature type="region of interest" description="Disordered" evidence="1">
    <location>
        <begin position="1059"/>
        <end position="1122"/>
    </location>
</feature>
<evidence type="ECO:0000313" key="2">
    <source>
        <dbReference type="EMBL" id="KYK58743.1"/>
    </source>
</evidence>
<evidence type="ECO:0000313" key="3">
    <source>
        <dbReference type="Proteomes" id="UP000076580"/>
    </source>
</evidence>
<feature type="compositionally biased region" description="Basic residues" evidence="1">
    <location>
        <begin position="1"/>
        <end position="19"/>
    </location>
</feature>
<accession>A0A151GNQ4</accession>
<feature type="region of interest" description="Disordered" evidence="1">
    <location>
        <begin position="1134"/>
        <end position="1222"/>
    </location>
</feature>
<dbReference type="AlphaFoldDB" id="A0A151GNQ4"/>
<evidence type="ECO:0008006" key="4">
    <source>
        <dbReference type="Google" id="ProtNLM"/>
    </source>
</evidence>
<protein>
    <recommendedName>
        <fullName evidence="4">Chromo domain-containing protein</fullName>
    </recommendedName>
</protein>
<sequence length="1222" mass="131515">MPRPRRRWTQVKSRSRKPKAAQDDGWFSIRGILDERPVEGGVEYLVDWDDNPNTGDAYDPTWSREVTDEAREEWEREKASTARRGAPEGDGQPALLDGCWQNGPRRLLNQSPTPTADAGPPILSRSPGSEDLNDRPRKVARLRRSDASSEEPVPSIASLPSVDPVATPVIGNQSLPLDVGTDSCLKIPLDDEESPIDETECLGAASTQSSHLSSLSVAEQEAQDDIVTFSSQISRRTIPDSQEPSGQSWSNSGPSPTSSQPLACSQEALVGGSDESQSRQVVADIPSRQPAADSESLRVEGRNLTTATASDSDTIRSPGQIDQPSAPASSNEPIFQTQPPTGRVSSIPESASESRASNHTSPSEIRATPTDPFADSILLSRVEAEPPDAQIVRRHDFDPLRDILMMESHSADAAPSEPQISASDELSQLLNLGPTLPGPDSPPSQVEGHGLFDGAAASMSMAPTASPPSAAEALQRIVDDAFAPSNVAPPESRISIEPRHAEQLTVSPAEQPTVSPADITHQDGQRKGPLILLQSPLHHDLILSGFPGASAGPVSMAQPHAARAPSEASVRSASGPAELEHVVTLPFQASLRPLYDETLLGDKRAVTEFGRIFNSKVSLAPDEALVKKIDHLFSRLHNICDYPQHVVATSLEALPPMQMAKYSCDANPKFNFLYELLQSIKRNTKMLIVARSVELLRLIYTLTEALEVDCVCDAVGKSKSSFTNSVASVRLILPDVDVGAFDADVVIGFDHSFASSRARSIYSDDDRTYSPGPSLAPEGRRVGRPLVLILATIHSIEHIDLSVPADLGRLERKNALLAGIVHARKLMSDPDRGYLEPHEVARCFAEYINGEVEDVAWKPVAVPDEVLDVYDGSQTRPHMTIAASPDVDKGRKRKLVSHGYAGVFHSDADFPQQDDVQDEDAKKIRLLQIQESTVETNEPPLSDDIQEMLQRFMPQESAENPMQARTKVPVVMLQALTEKASSSSSVMGQRLTVPACRTRTPAGGQGCRGGIQSGHCRTRDTHQGIRRKHGKDLQGSPPSSRRPVAFRIGLQKIAGHARIRQGPWAAGQGESRREDCRARGYRCPVDGGRERLGRGNTACQIGAAPQGGRGQGPDASEAAGERAERGVVFAKHVPGGVHLGHDDESGEQRAQANVGGSREEIFGQPRAGAPDPGRERERPAVGADPPDEAVDRGPRGRAGPCARGLAPAPKRPEGDSPEQRAA</sequence>
<dbReference type="RefSeq" id="XP_040658095.1">
    <property type="nucleotide sequence ID" value="XM_040803062.1"/>
</dbReference>
<feature type="region of interest" description="Disordered" evidence="1">
    <location>
        <begin position="45"/>
        <end position="161"/>
    </location>
</feature>
<feature type="compositionally biased region" description="Basic and acidic residues" evidence="1">
    <location>
        <begin position="1210"/>
        <end position="1222"/>
    </location>
</feature>
<dbReference type="Proteomes" id="UP000076580">
    <property type="component" value="Chromosome 02"/>
</dbReference>
<dbReference type="EMBL" id="LAYC01000002">
    <property type="protein sequence ID" value="KYK58743.1"/>
    <property type="molecule type" value="Genomic_DNA"/>
</dbReference>
<feature type="region of interest" description="Disordered" evidence="1">
    <location>
        <begin position="229"/>
        <end position="371"/>
    </location>
</feature>
<organism evidence="2 3">
    <name type="scientific">Drechmeria coniospora</name>
    <name type="common">Nematophagous fungus</name>
    <name type="synonym">Meria coniospora</name>
    <dbReference type="NCBI Taxonomy" id="98403"/>
    <lineage>
        <taxon>Eukaryota</taxon>
        <taxon>Fungi</taxon>
        <taxon>Dikarya</taxon>
        <taxon>Ascomycota</taxon>
        <taxon>Pezizomycotina</taxon>
        <taxon>Sordariomycetes</taxon>
        <taxon>Hypocreomycetidae</taxon>
        <taxon>Hypocreales</taxon>
        <taxon>Ophiocordycipitaceae</taxon>
        <taxon>Drechmeria</taxon>
    </lineage>
</organism>
<feature type="region of interest" description="Disordered" evidence="1">
    <location>
        <begin position="1"/>
        <end position="23"/>
    </location>
</feature>
<gene>
    <name evidence="2" type="ORF">DCS_05760</name>
</gene>
<dbReference type="InParanoid" id="A0A151GNQ4"/>
<dbReference type="Gene3D" id="3.40.50.12360">
    <property type="match status" value="1"/>
</dbReference>
<feature type="region of interest" description="Disordered" evidence="1">
    <location>
        <begin position="504"/>
        <end position="523"/>
    </location>
</feature>
<name>A0A151GNQ4_DRECN</name>
<dbReference type="GeneID" id="63718403"/>
<feature type="compositionally biased region" description="Low complexity" evidence="1">
    <location>
        <begin position="1197"/>
        <end position="1208"/>
    </location>
</feature>
<feature type="compositionally biased region" description="Polar residues" evidence="1">
    <location>
        <begin position="504"/>
        <end position="514"/>
    </location>
</feature>
<reference evidence="2 3" key="1">
    <citation type="journal article" date="2016" name="Sci. Rep.">
        <title>Insights into Adaptations to a Near-Obligate Nematode Endoparasitic Lifestyle from the Finished Genome of Drechmeria coniospora.</title>
        <authorList>
            <person name="Zhang L."/>
            <person name="Zhou Z."/>
            <person name="Guo Q."/>
            <person name="Fokkens L."/>
            <person name="Miskei M."/>
            <person name="Pocsi I."/>
            <person name="Zhang W."/>
            <person name="Chen M."/>
            <person name="Wang L."/>
            <person name="Sun Y."/>
            <person name="Donzelli B.G."/>
            <person name="Gibson D.M."/>
            <person name="Nelson D.R."/>
            <person name="Luo J.G."/>
            <person name="Rep M."/>
            <person name="Liu H."/>
            <person name="Yang S."/>
            <person name="Wang J."/>
            <person name="Krasnoff S.B."/>
            <person name="Xu Y."/>
            <person name="Molnar I."/>
            <person name="Lin M."/>
        </authorList>
    </citation>
    <scope>NUCLEOTIDE SEQUENCE [LARGE SCALE GENOMIC DNA]</scope>
    <source>
        <strain evidence="2 3">ARSEF 6962</strain>
    </source>
</reference>
<feature type="compositionally biased region" description="Basic and acidic residues" evidence="1">
    <location>
        <begin position="132"/>
        <end position="147"/>
    </location>
</feature>
<feature type="compositionally biased region" description="Polar residues" evidence="1">
    <location>
        <begin position="303"/>
        <end position="363"/>
    </location>
</feature>
<feature type="compositionally biased region" description="Basic and acidic residues" evidence="1">
    <location>
        <begin position="65"/>
        <end position="80"/>
    </location>
</feature>
<keyword evidence="3" id="KW-1185">Reference proteome</keyword>
<feature type="compositionally biased region" description="Polar residues" evidence="1">
    <location>
        <begin position="229"/>
        <end position="247"/>
    </location>
</feature>
<feature type="region of interest" description="Disordered" evidence="1">
    <location>
        <begin position="553"/>
        <end position="572"/>
    </location>
</feature>
<feature type="compositionally biased region" description="Gly residues" evidence="1">
    <location>
        <begin position="1003"/>
        <end position="1012"/>
    </location>
</feature>
<dbReference type="InterPro" id="IPR038609">
    <property type="entry name" value="HDA1_su2/3_sf"/>
</dbReference>
<dbReference type="STRING" id="98403.A0A151GNQ4"/>
<feature type="compositionally biased region" description="Low complexity" evidence="1">
    <location>
        <begin position="248"/>
        <end position="261"/>
    </location>
</feature>
<evidence type="ECO:0000256" key="1">
    <source>
        <dbReference type="SAM" id="MobiDB-lite"/>
    </source>
</evidence>
<feature type="region of interest" description="Disordered" evidence="1">
    <location>
        <begin position="1000"/>
        <end position="1042"/>
    </location>
</feature>
<comment type="caution">
    <text evidence="2">The sequence shown here is derived from an EMBL/GenBank/DDBJ whole genome shotgun (WGS) entry which is preliminary data.</text>
</comment>
<proteinExistence type="predicted"/>
<feature type="region of interest" description="Disordered" evidence="1">
    <location>
        <begin position="430"/>
        <end position="451"/>
    </location>
</feature>